<dbReference type="InterPro" id="IPR027417">
    <property type="entry name" value="P-loop_NTPase"/>
</dbReference>
<dbReference type="Gene3D" id="3.40.50.300">
    <property type="entry name" value="P-loop containing nucleotide triphosphate hydrolases"/>
    <property type="match status" value="1"/>
</dbReference>
<dbReference type="GO" id="GO:0055085">
    <property type="term" value="P:transmembrane transport"/>
    <property type="evidence" value="ECO:0007669"/>
    <property type="project" value="UniProtKB-ARBA"/>
</dbReference>
<proteinExistence type="inferred from homology"/>
<evidence type="ECO:0000256" key="5">
    <source>
        <dbReference type="ARBA" id="ARBA00022741"/>
    </source>
</evidence>
<evidence type="ECO:0000256" key="6">
    <source>
        <dbReference type="ARBA" id="ARBA00022840"/>
    </source>
</evidence>
<dbReference type="GO" id="GO:0005524">
    <property type="term" value="F:ATP binding"/>
    <property type="evidence" value="ECO:0007669"/>
    <property type="project" value="UniProtKB-KW"/>
</dbReference>
<gene>
    <name evidence="11" type="ORF">MN210_10045</name>
</gene>
<dbReference type="PROSITE" id="PS50893">
    <property type="entry name" value="ABC_TRANSPORTER_2"/>
    <property type="match status" value="1"/>
</dbReference>
<accession>A0AAT9PB24</accession>
<dbReference type="AlphaFoldDB" id="A0AAT9PB24"/>
<dbReference type="KEGG" id="prae:MN210_10045"/>
<dbReference type="PROSITE" id="PS00211">
    <property type="entry name" value="ABC_TRANSPORTER_1"/>
    <property type="match status" value="1"/>
</dbReference>
<dbReference type="SMART" id="SM00382">
    <property type="entry name" value="AAA"/>
    <property type="match status" value="1"/>
</dbReference>
<dbReference type="SUPFAM" id="SSF52540">
    <property type="entry name" value="P-loop containing nucleoside triphosphate hydrolases"/>
    <property type="match status" value="1"/>
</dbReference>
<dbReference type="Pfam" id="PF08352">
    <property type="entry name" value="oligo_HPY"/>
    <property type="match status" value="1"/>
</dbReference>
<keyword evidence="3" id="KW-0813">Transport</keyword>
<keyword evidence="7" id="KW-0472">Membrane</keyword>
<dbReference type="InterPro" id="IPR003593">
    <property type="entry name" value="AAA+_ATPase"/>
</dbReference>
<evidence type="ECO:0000256" key="3">
    <source>
        <dbReference type="ARBA" id="ARBA00022448"/>
    </source>
</evidence>
<evidence type="ECO:0000256" key="2">
    <source>
        <dbReference type="ARBA" id="ARBA00005417"/>
    </source>
</evidence>
<dbReference type="InterPro" id="IPR050388">
    <property type="entry name" value="ABC_Ni/Peptide_Import"/>
</dbReference>
<keyword evidence="6 11" id="KW-0067">ATP-binding</keyword>
<dbReference type="NCBIfam" id="TIGR01727">
    <property type="entry name" value="oligo_HPY"/>
    <property type="match status" value="1"/>
</dbReference>
<protein>
    <recommendedName>
        <fullName evidence="8">ABC-type dipeptide transporter</fullName>
        <ecNumber evidence="8">7.4.2.9</ecNumber>
    </recommendedName>
</protein>
<evidence type="ECO:0000256" key="8">
    <source>
        <dbReference type="ARBA" id="ARBA00038852"/>
    </source>
</evidence>
<keyword evidence="5" id="KW-0547">Nucleotide-binding</keyword>
<dbReference type="EC" id="7.4.2.9" evidence="8"/>
<dbReference type="GO" id="GO:0005886">
    <property type="term" value="C:plasma membrane"/>
    <property type="evidence" value="ECO:0007669"/>
    <property type="project" value="UniProtKB-SubCell"/>
</dbReference>
<dbReference type="GO" id="GO:0015833">
    <property type="term" value="P:peptide transport"/>
    <property type="evidence" value="ECO:0007669"/>
    <property type="project" value="InterPro"/>
</dbReference>
<comment type="subcellular location">
    <subcellularLocation>
        <location evidence="1">Cell inner membrane</location>
        <topology evidence="1">Peripheral membrane protein</topology>
    </subcellularLocation>
</comment>
<evidence type="ECO:0000313" key="12">
    <source>
        <dbReference type="Proteomes" id="UP000829560"/>
    </source>
</evidence>
<comment type="similarity">
    <text evidence="2">Belongs to the ABC transporter superfamily.</text>
</comment>
<dbReference type="Proteomes" id="UP000829560">
    <property type="component" value="Chromosome"/>
</dbReference>
<name>A0AAT9PB24_9GAMM</name>
<dbReference type="Pfam" id="PF00005">
    <property type="entry name" value="ABC_tran"/>
    <property type="match status" value="1"/>
</dbReference>
<reference evidence="11" key="1">
    <citation type="submission" date="2024-03" db="EMBL/GenBank/DDBJ databases">
        <title>Psychrobacter raelis sp. nov. isolated from a dog with peritonitis.</title>
        <authorList>
            <person name="Schiavone A."/>
            <person name="Manzulli V."/>
            <person name="Camarda A."/>
            <person name="Cafiero M.A."/>
            <person name="Vasco I."/>
            <person name="Marino L."/>
            <person name="Pennuzzi G."/>
            <person name="Serrecchia L."/>
            <person name="Galante D."/>
            <person name="Pugliese N."/>
        </authorList>
    </citation>
    <scope>NUCLEOTIDE SEQUENCE</scope>
    <source>
        <strain evidence="11">PraFG1</strain>
    </source>
</reference>
<evidence type="ECO:0000259" key="10">
    <source>
        <dbReference type="PROSITE" id="PS50893"/>
    </source>
</evidence>
<keyword evidence="4" id="KW-1003">Cell membrane</keyword>
<dbReference type="InterPro" id="IPR013563">
    <property type="entry name" value="Oligopep_ABC_C"/>
</dbReference>
<feature type="domain" description="ABC transporter" evidence="10">
    <location>
        <begin position="35"/>
        <end position="285"/>
    </location>
</feature>
<evidence type="ECO:0000256" key="7">
    <source>
        <dbReference type="ARBA" id="ARBA00023136"/>
    </source>
</evidence>
<dbReference type="FunFam" id="3.40.50.300:FF:000016">
    <property type="entry name" value="Oligopeptide ABC transporter ATP-binding component"/>
    <property type="match status" value="1"/>
</dbReference>
<evidence type="ECO:0000256" key="9">
    <source>
        <dbReference type="ARBA" id="ARBA00047356"/>
    </source>
</evidence>
<dbReference type="PANTHER" id="PTHR43297">
    <property type="entry name" value="OLIGOPEPTIDE TRANSPORT ATP-BINDING PROTEIN APPD"/>
    <property type="match status" value="1"/>
</dbReference>
<sequence length="369" mass="40072">MTTLNSNPAASTLSSDHLVNTQNEATGQHAAPLLLDIENLSVTFGKGARAFRAVDDVSLQLRQGEVLAVVGESGSGKSVTMMALMGLLPSSATVAANKMDFDGQHMLSLSGRERRKIIGKDISMIFQNAMSCLNPSFTVEYQLAEVLKTHLGLKGDAARQRILELLELVEIPDAKNRLSVYPHQLSGGMSQRIMIAMALACEPKLLIADEPTTALDVTVQAQIMDLLARLQREKQMAMVLITHDLGLVAQNARDVAVMYAGQMVETNRVPEIFEQPSHPYTEALLQAIPELAIGQERLNSLPGVVPSQYDRPKGCLLSPRCPYKQDKCDVPPPILPTPNGLVRCIQTDFPARTSTRFSNPSSESMGSAL</sequence>
<dbReference type="InterPro" id="IPR017871">
    <property type="entry name" value="ABC_transporter-like_CS"/>
</dbReference>
<organism evidence="11 12">
    <name type="scientific">Psychrobacter raelei</name>
    <dbReference type="NCBI Taxonomy" id="2565531"/>
    <lineage>
        <taxon>Bacteria</taxon>
        <taxon>Pseudomonadati</taxon>
        <taxon>Pseudomonadota</taxon>
        <taxon>Gammaproteobacteria</taxon>
        <taxon>Moraxellales</taxon>
        <taxon>Moraxellaceae</taxon>
        <taxon>Psychrobacter</taxon>
    </lineage>
</organism>
<keyword evidence="12" id="KW-1185">Reference proteome</keyword>
<evidence type="ECO:0000256" key="4">
    <source>
        <dbReference type="ARBA" id="ARBA00022475"/>
    </source>
</evidence>
<comment type="catalytic activity">
    <reaction evidence="9">
        <text>a dipeptide(out) + ATP + H2O = a dipeptide(in) + ADP + phosphate + H(+)</text>
        <dbReference type="Rhea" id="RHEA:23120"/>
        <dbReference type="ChEBI" id="CHEBI:15377"/>
        <dbReference type="ChEBI" id="CHEBI:15378"/>
        <dbReference type="ChEBI" id="CHEBI:30616"/>
        <dbReference type="ChEBI" id="CHEBI:43474"/>
        <dbReference type="ChEBI" id="CHEBI:90799"/>
        <dbReference type="ChEBI" id="CHEBI:456216"/>
        <dbReference type="EC" id="7.4.2.9"/>
    </reaction>
</comment>
<dbReference type="CDD" id="cd03257">
    <property type="entry name" value="ABC_NikE_OppD_transporters"/>
    <property type="match status" value="1"/>
</dbReference>
<evidence type="ECO:0000256" key="1">
    <source>
        <dbReference type="ARBA" id="ARBA00004417"/>
    </source>
</evidence>
<dbReference type="InterPro" id="IPR003439">
    <property type="entry name" value="ABC_transporter-like_ATP-bd"/>
</dbReference>
<dbReference type="EMBL" id="CP093310">
    <property type="protein sequence ID" value="UNK04603.2"/>
    <property type="molecule type" value="Genomic_DNA"/>
</dbReference>
<dbReference type="RefSeq" id="WP_011960751.1">
    <property type="nucleotide sequence ID" value="NZ_CP093310.2"/>
</dbReference>
<dbReference type="GO" id="GO:0016887">
    <property type="term" value="F:ATP hydrolysis activity"/>
    <property type="evidence" value="ECO:0007669"/>
    <property type="project" value="InterPro"/>
</dbReference>
<dbReference type="PANTHER" id="PTHR43297:SF2">
    <property type="entry name" value="DIPEPTIDE TRANSPORT ATP-BINDING PROTEIN DPPD"/>
    <property type="match status" value="1"/>
</dbReference>
<evidence type="ECO:0000313" key="11">
    <source>
        <dbReference type="EMBL" id="UNK04603.2"/>
    </source>
</evidence>